<dbReference type="Proteomes" id="UP000555407">
    <property type="component" value="Unassembled WGS sequence"/>
</dbReference>
<evidence type="ECO:0000256" key="1">
    <source>
        <dbReference type="ARBA" id="ARBA00023125"/>
    </source>
</evidence>
<evidence type="ECO:0000313" key="5">
    <source>
        <dbReference type="Proteomes" id="UP000555407"/>
    </source>
</evidence>
<dbReference type="InterPro" id="IPR009057">
    <property type="entry name" value="Homeodomain-like_sf"/>
</dbReference>
<evidence type="ECO:0000313" key="4">
    <source>
        <dbReference type="EMBL" id="NIK56799.1"/>
    </source>
</evidence>
<organism evidence="4 5">
    <name type="scientific">Kribbella shirazensis</name>
    <dbReference type="NCBI Taxonomy" id="1105143"/>
    <lineage>
        <taxon>Bacteria</taxon>
        <taxon>Bacillati</taxon>
        <taxon>Actinomycetota</taxon>
        <taxon>Actinomycetes</taxon>
        <taxon>Propionibacteriales</taxon>
        <taxon>Kribbellaceae</taxon>
        <taxon>Kribbella</taxon>
    </lineage>
</organism>
<dbReference type="PROSITE" id="PS50977">
    <property type="entry name" value="HTH_TETR_2"/>
    <property type="match status" value="1"/>
</dbReference>
<feature type="DNA-binding region" description="H-T-H motif" evidence="2">
    <location>
        <begin position="36"/>
        <end position="55"/>
    </location>
</feature>
<dbReference type="InterPro" id="IPR041483">
    <property type="entry name" value="TetR_C_34"/>
</dbReference>
<dbReference type="Pfam" id="PF17929">
    <property type="entry name" value="TetR_C_34"/>
    <property type="match status" value="1"/>
</dbReference>
<comment type="caution">
    <text evidence="4">The sequence shown here is derived from an EMBL/GenBank/DDBJ whole genome shotgun (WGS) entry which is preliminary data.</text>
</comment>
<gene>
    <name evidence="4" type="ORF">BJY22_002516</name>
</gene>
<dbReference type="Pfam" id="PF00440">
    <property type="entry name" value="TetR_N"/>
    <property type="match status" value="1"/>
</dbReference>
<protein>
    <submittedName>
        <fullName evidence="4">AcrR family transcriptional regulator</fullName>
    </submittedName>
</protein>
<dbReference type="Gene3D" id="1.10.357.10">
    <property type="entry name" value="Tetracycline Repressor, domain 2"/>
    <property type="match status" value="1"/>
</dbReference>
<keyword evidence="5" id="KW-1185">Reference proteome</keyword>
<sequence length="221" mass="23495">MTFQRARSAEQRAARRQAILATAAAMLTEMPVADVTLNELSRRVGLAKSNVLNYFDSREAVLLELSSDELAAWVADLRDTLSEDSSALPTGERAERLVAGIVGTLARRPVLCDLISAQAAVLERNISTATALTFKRAAAVAYEELIAVVVGVLPELGPEGAGRFIATASLLAGAVWTHSHPVPAILAAYEADPSLATIRMDFEPALSDALRALLYGALPRS</sequence>
<name>A0A7X5V8Y3_9ACTN</name>
<keyword evidence="1 2" id="KW-0238">DNA-binding</keyword>
<dbReference type="GO" id="GO:0003677">
    <property type="term" value="F:DNA binding"/>
    <property type="evidence" value="ECO:0007669"/>
    <property type="project" value="UniProtKB-UniRule"/>
</dbReference>
<dbReference type="EMBL" id="JAASRO010000001">
    <property type="protein sequence ID" value="NIK56799.1"/>
    <property type="molecule type" value="Genomic_DNA"/>
</dbReference>
<dbReference type="AlphaFoldDB" id="A0A7X5V8Y3"/>
<dbReference type="SUPFAM" id="SSF46689">
    <property type="entry name" value="Homeodomain-like"/>
    <property type="match status" value="1"/>
</dbReference>
<feature type="domain" description="HTH tetR-type" evidence="3">
    <location>
        <begin position="13"/>
        <end position="73"/>
    </location>
</feature>
<reference evidence="4 5" key="1">
    <citation type="submission" date="2020-03" db="EMBL/GenBank/DDBJ databases">
        <title>Sequencing the genomes of 1000 actinobacteria strains.</title>
        <authorList>
            <person name="Klenk H.-P."/>
        </authorList>
    </citation>
    <scope>NUCLEOTIDE SEQUENCE [LARGE SCALE GENOMIC DNA]</scope>
    <source>
        <strain evidence="4 5">DSM 45490</strain>
    </source>
</reference>
<dbReference type="InterPro" id="IPR001647">
    <property type="entry name" value="HTH_TetR"/>
</dbReference>
<proteinExistence type="predicted"/>
<evidence type="ECO:0000256" key="2">
    <source>
        <dbReference type="PROSITE-ProRule" id="PRU00335"/>
    </source>
</evidence>
<dbReference type="RefSeq" id="WP_167206402.1">
    <property type="nucleotide sequence ID" value="NZ_JAASRO010000001.1"/>
</dbReference>
<accession>A0A7X5V8Y3</accession>
<evidence type="ECO:0000259" key="3">
    <source>
        <dbReference type="PROSITE" id="PS50977"/>
    </source>
</evidence>